<evidence type="ECO:0000313" key="1">
    <source>
        <dbReference type="EMBL" id="KAJ3803957.1"/>
    </source>
</evidence>
<name>A0ACC1TH06_9AGAR</name>
<accession>A0ACC1TH06</accession>
<evidence type="ECO:0000313" key="2">
    <source>
        <dbReference type="Proteomes" id="UP001163835"/>
    </source>
</evidence>
<proteinExistence type="predicted"/>
<dbReference type="EMBL" id="MU796477">
    <property type="protein sequence ID" value="KAJ3803957.1"/>
    <property type="molecule type" value="Genomic_DNA"/>
</dbReference>
<gene>
    <name evidence="1" type="ORF">F5876DRAFT_3931</name>
</gene>
<reference evidence="1" key="1">
    <citation type="submission" date="2022-09" db="EMBL/GenBank/DDBJ databases">
        <title>A Global Phylogenomic Analysis of the Shiitake Genus Lentinula.</title>
        <authorList>
            <consortium name="DOE Joint Genome Institute"/>
            <person name="Sierra-Patev S."/>
            <person name="Min B."/>
            <person name="Naranjo-Ortiz M."/>
            <person name="Looney B."/>
            <person name="Konkel Z."/>
            <person name="Slot J.C."/>
            <person name="Sakamoto Y."/>
            <person name="Steenwyk J.L."/>
            <person name="Rokas A."/>
            <person name="Carro J."/>
            <person name="Camarero S."/>
            <person name="Ferreira P."/>
            <person name="Molpeceres G."/>
            <person name="Ruiz-Duenas F.J."/>
            <person name="Serrano A."/>
            <person name="Henrissat B."/>
            <person name="Drula E."/>
            <person name="Hughes K.W."/>
            <person name="Mata J.L."/>
            <person name="Ishikawa N.K."/>
            <person name="Vargas-Isla R."/>
            <person name="Ushijima S."/>
            <person name="Smith C.A."/>
            <person name="Ahrendt S."/>
            <person name="Andreopoulos W."/>
            <person name="He G."/>
            <person name="Labutti K."/>
            <person name="Lipzen A."/>
            <person name="Ng V."/>
            <person name="Riley R."/>
            <person name="Sandor L."/>
            <person name="Barry K."/>
            <person name="Martinez A.T."/>
            <person name="Xiao Y."/>
            <person name="Gibbons J.G."/>
            <person name="Terashima K."/>
            <person name="Grigoriev I.V."/>
            <person name="Hibbett D.S."/>
        </authorList>
    </citation>
    <scope>NUCLEOTIDE SEQUENCE</scope>
    <source>
        <strain evidence="1">TMI1499</strain>
    </source>
</reference>
<keyword evidence="2" id="KW-1185">Reference proteome</keyword>
<organism evidence="1 2">
    <name type="scientific">Lentinula aff. lateritia</name>
    <dbReference type="NCBI Taxonomy" id="2804960"/>
    <lineage>
        <taxon>Eukaryota</taxon>
        <taxon>Fungi</taxon>
        <taxon>Dikarya</taxon>
        <taxon>Basidiomycota</taxon>
        <taxon>Agaricomycotina</taxon>
        <taxon>Agaricomycetes</taxon>
        <taxon>Agaricomycetidae</taxon>
        <taxon>Agaricales</taxon>
        <taxon>Marasmiineae</taxon>
        <taxon>Omphalotaceae</taxon>
        <taxon>Lentinula</taxon>
    </lineage>
</organism>
<dbReference type="Proteomes" id="UP001163835">
    <property type="component" value="Unassembled WGS sequence"/>
</dbReference>
<feature type="non-terminal residue" evidence="1">
    <location>
        <position position="76"/>
    </location>
</feature>
<sequence>AHNVGITKTALHKIIQDTGITYKRLRRAAAERGDERRAEWKAEINAHYVASQIIVVDETSKDDRTIYRHYGRAPSG</sequence>
<protein>
    <submittedName>
        <fullName evidence="1">Uncharacterized protein</fullName>
    </submittedName>
</protein>
<feature type="non-terminal residue" evidence="1">
    <location>
        <position position="1"/>
    </location>
</feature>
<comment type="caution">
    <text evidence="1">The sequence shown here is derived from an EMBL/GenBank/DDBJ whole genome shotgun (WGS) entry which is preliminary data.</text>
</comment>